<sequence>MDGKTAWLHCTCACTNGQHSSQCYPRGKMAQIDKHGDKKKVVNN</sequence>
<name>A0A2P2QWT9_RHIMU</name>
<proteinExistence type="predicted"/>
<organism evidence="1">
    <name type="scientific">Rhizophora mucronata</name>
    <name type="common">Asiatic mangrove</name>
    <dbReference type="NCBI Taxonomy" id="61149"/>
    <lineage>
        <taxon>Eukaryota</taxon>
        <taxon>Viridiplantae</taxon>
        <taxon>Streptophyta</taxon>
        <taxon>Embryophyta</taxon>
        <taxon>Tracheophyta</taxon>
        <taxon>Spermatophyta</taxon>
        <taxon>Magnoliopsida</taxon>
        <taxon>eudicotyledons</taxon>
        <taxon>Gunneridae</taxon>
        <taxon>Pentapetalae</taxon>
        <taxon>rosids</taxon>
        <taxon>fabids</taxon>
        <taxon>Malpighiales</taxon>
        <taxon>Rhizophoraceae</taxon>
        <taxon>Rhizophora</taxon>
    </lineage>
</organism>
<protein>
    <submittedName>
        <fullName evidence="1">Uncharacterized protein</fullName>
    </submittedName>
</protein>
<accession>A0A2P2QWT9</accession>
<reference evidence="1" key="1">
    <citation type="submission" date="2018-02" db="EMBL/GenBank/DDBJ databases">
        <title>Rhizophora mucronata_Transcriptome.</title>
        <authorList>
            <person name="Meera S.P."/>
            <person name="Sreeshan A."/>
            <person name="Augustine A."/>
        </authorList>
    </citation>
    <scope>NUCLEOTIDE SEQUENCE</scope>
    <source>
        <tissue evidence="1">Leaf</tissue>
    </source>
</reference>
<dbReference type="EMBL" id="GGEC01090959">
    <property type="protein sequence ID" value="MBX71443.1"/>
    <property type="molecule type" value="Transcribed_RNA"/>
</dbReference>
<dbReference type="AlphaFoldDB" id="A0A2P2QWT9"/>
<evidence type="ECO:0000313" key="1">
    <source>
        <dbReference type="EMBL" id="MBX71443.1"/>
    </source>
</evidence>